<dbReference type="PANTHER" id="PTHR31528">
    <property type="entry name" value="4-AMINO-5-HYDROXYMETHYL-2-METHYLPYRIMIDINE PHOSPHATE SYNTHASE THI11-RELATED"/>
    <property type="match status" value="1"/>
</dbReference>
<dbReference type="Pfam" id="PF09084">
    <property type="entry name" value="NMT1"/>
    <property type="match status" value="1"/>
</dbReference>
<reference evidence="3 4" key="1">
    <citation type="journal article" date="2015" name="Genome Announc.">
        <title>Expanding the biotechnology potential of lactobacilli through comparative genomics of 213 strains and associated genera.</title>
        <authorList>
            <person name="Sun Z."/>
            <person name="Harris H.M."/>
            <person name="McCann A."/>
            <person name="Guo C."/>
            <person name="Argimon S."/>
            <person name="Zhang W."/>
            <person name="Yang X."/>
            <person name="Jeffery I.B."/>
            <person name="Cooney J.C."/>
            <person name="Kagawa T.F."/>
            <person name="Liu W."/>
            <person name="Song Y."/>
            <person name="Salvetti E."/>
            <person name="Wrobel A."/>
            <person name="Rasinkangas P."/>
            <person name="Parkhill J."/>
            <person name="Rea M.C."/>
            <person name="O'Sullivan O."/>
            <person name="Ritari J."/>
            <person name="Douillard F.P."/>
            <person name="Paul Ross R."/>
            <person name="Yang R."/>
            <person name="Briner A.E."/>
            <person name="Felis G.E."/>
            <person name="de Vos W.M."/>
            <person name="Barrangou R."/>
            <person name="Klaenhammer T.R."/>
            <person name="Caufield P.W."/>
            <person name="Cui Y."/>
            <person name="Zhang H."/>
            <person name="O'Toole P.W."/>
        </authorList>
    </citation>
    <scope>NUCLEOTIDE SEQUENCE [LARGE SCALE GENOMIC DNA]</scope>
    <source>
        <strain evidence="3 4">JCM 17158</strain>
    </source>
</reference>
<dbReference type="Gene3D" id="3.40.190.10">
    <property type="entry name" value="Periplasmic binding protein-like II"/>
    <property type="match status" value="2"/>
</dbReference>
<evidence type="ECO:0000313" key="4">
    <source>
        <dbReference type="Proteomes" id="UP000051804"/>
    </source>
</evidence>
<dbReference type="InterPro" id="IPR015168">
    <property type="entry name" value="SsuA/THI5"/>
</dbReference>
<dbReference type="GO" id="GO:0009228">
    <property type="term" value="P:thiamine biosynthetic process"/>
    <property type="evidence" value="ECO:0007669"/>
    <property type="project" value="InterPro"/>
</dbReference>
<gene>
    <name evidence="3" type="ORF">FD02_GL002025</name>
</gene>
<keyword evidence="4" id="KW-1185">Reference proteome</keyword>
<dbReference type="RefSeq" id="WP_056951314.1">
    <property type="nucleotide sequence ID" value="NZ_AZDJ01000026.1"/>
</dbReference>
<evidence type="ECO:0000313" key="3">
    <source>
        <dbReference type="EMBL" id="KRK71780.1"/>
    </source>
</evidence>
<dbReference type="Proteomes" id="UP000051804">
    <property type="component" value="Unassembled WGS sequence"/>
</dbReference>
<sequence>MKKQWIIAVTLVAGLALAGCGAKKSSAKPLKNITVVLDYVPNTNHTGMYVAQAKNYYKQAGLKVKFIEPGDNSTSVGLVAAGKGQFGVSYQEDVTYAHAKATPIPVKAIATLVQHNTSSFVTRADSGITSPKQFENHIYAGWQSPSEAAVLKAVMTQAGGDFKKLKIVGANGSGPEGLGKKGQDIEWYFDGWDGIKAKQLGVKLNTMPLRKLDKRLDYYTPVLITSNREIKQDPKTVRAFVKATKQGYQYAIAHPTASAKILKRADKTDSLKFLTASQQYLSKHYTDTPSNWGAMTSKVWNNYTGFMKEYGLIKQAIPAKDMYTNEFLK</sequence>
<dbReference type="PATRIC" id="fig|1291734.4.peg.2077"/>
<dbReference type="PROSITE" id="PS51257">
    <property type="entry name" value="PROKAR_LIPOPROTEIN"/>
    <property type="match status" value="1"/>
</dbReference>
<dbReference type="EMBL" id="AZDJ01000026">
    <property type="protein sequence ID" value="KRK71780.1"/>
    <property type="molecule type" value="Genomic_DNA"/>
</dbReference>
<keyword evidence="1" id="KW-0732">Signal</keyword>
<protein>
    <submittedName>
        <fullName evidence="3">ABC-type nitrate sulfonate bicarbonate transport system, periplasmic component</fullName>
    </submittedName>
</protein>
<comment type="caution">
    <text evidence="3">The sequence shown here is derived from an EMBL/GenBank/DDBJ whole genome shotgun (WGS) entry which is preliminary data.</text>
</comment>
<dbReference type="InterPro" id="IPR027939">
    <property type="entry name" value="NMT1/THI5"/>
</dbReference>
<evidence type="ECO:0000256" key="1">
    <source>
        <dbReference type="SAM" id="SignalP"/>
    </source>
</evidence>
<feature type="signal peptide" evidence="1">
    <location>
        <begin position="1"/>
        <end position="18"/>
    </location>
</feature>
<dbReference type="STRING" id="1291734.FD02_GL002025"/>
<dbReference type="SUPFAM" id="SSF53850">
    <property type="entry name" value="Periplasmic binding protein-like II"/>
    <property type="match status" value="1"/>
</dbReference>
<name>A0A0R1JTJ0_9LACO</name>
<feature type="domain" description="SsuA/THI5-like" evidence="2">
    <location>
        <begin position="42"/>
        <end position="257"/>
    </location>
</feature>
<feature type="chain" id="PRO_5038988021" evidence="1">
    <location>
        <begin position="19"/>
        <end position="329"/>
    </location>
</feature>
<proteinExistence type="predicted"/>
<dbReference type="AlphaFoldDB" id="A0A0R1JTJ0"/>
<dbReference type="OrthoDB" id="9815602at2"/>
<evidence type="ECO:0000259" key="2">
    <source>
        <dbReference type="Pfam" id="PF09084"/>
    </source>
</evidence>
<organism evidence="3 4">
    <name type="scientific">Lacticaseibacillus nasuensis JCM 17158</name>
    <dbReference type="NCBI Taxonomy" id="1291734"/>
    <lineage>
        <taxon>Bacteria</taxon>
        <taxon>Bacillati</taxon>
        <taxon>Bacillota</taxon>
        <taxon>Bacilli</taxon>
        <taxon>Lactobacillales</taxon>
        <taxon>Lactobacillaceae</taxon>
        <taxon>Lacticaseibacillus</taxon>
    </lineage>
</organism>
<accession>A0A0R1JTJ0</accession>
<dbReference type="PANTHER" id="PTHR31528:SF3">
    <property type="entry name" value="THIAMINE BIOSYNTHESIS PROTEIN HI_0357-RELATED"/>
    <property type="match status" value="1"/>
</dbReference>